<keyword evidence="4 6" id="KW-0238">DNA-binding</keyword>
<proteinExistence type="inferred from homology"/>
<comment type="similarity">
    <text evidence="1 6">Belongs to the sigma-70 factor family. ECF subfamily.</text>
</comment>
<evidence type="ECO:0000256" key="1">
    <source>
        <dbReference type="ARBA" id="ARBA00010641"/>
    </source>
</evidence>
<dbReference type="OrthoDB" id="7376212at2"/>
<dbReference type="InterPro" id="IPR039425">
    <property type="entry name" value="RNA_pol_sigma-70-like"/>
</dbReference>
<name>A0A3Q9IYN3_9MICO</name>
<evidence type="ECO:0000256" key="6">
    <source>
        <dbReference type="RuleBase" id="RU000716"/>
    </source>
</evidence>
<dbReference type="KEGG" id="mlv:CVS47_01917"/>
<feature type="domain" description="RNA polymerase sigma factor 70 region 4 type 2" evidence="8">
    <location>
        <begin position="140"/>
        <end position="191"/>
    </location>
</feature>
<dbReference type="GO" id="GO:0016987">
    <property type="term" value="F:sigma factor activity"/>
    <property type="evidence" value="ECO:0007669"/>
    <property type="project" value="UniProtKB-KW"/>
</dbReference>
<evidence type="ECO:0000256" key="5">
    <source>
        <dbReference type="ARBA" id="ARBA00023163"/>
    </source>
</evidence>
<dbReference type="InterPro" id="IPR036388">
    <property type="entry name" value="WH-like_DNA-bd_sf"/>
</dbReference>
<dbReference type="CDD" id="cd06171">
    <property type="entry name" value="Sigma70_r4"/>
    <property type="match status" value="1"/>
</dbReference>
<dbReference type="Gene3D" id="1.10.1740.10">
    <property type="match status" value="1"/>
</dbReference>
<evidence type="ECO:0000256" key="3">
    <source>
        <dbReference type="ARBA" id="ARBA00023082"/>
    </source>
</evidence>
<keyword evidence="10" id="KW-1185">Reference proteome</keyword>
<dbReference type="Pfam" id="PF04542">
    <property type="entry name" value="Sigma70_r2"/>
    <property type="match status" value="1"/>
</dbReference>
<dbReference type="Gene3D" id="1.10.10.10">
    <property type="entry name" value="Winged helix-like DNA-binding domain superfamily/Winged helix DNA-binding domain"/>
    <property type="match status" value="1"/>
</dbReference>
<reference evidence="9 10" key="1">
    <citation type="submission" date="2018-08" db="EMBL/GenBank/DDBJ databases">
        <title>Microbacterium lemovicicum sp. nov., a bacterium isolated from a natural uranium-rich soil.</title>
        <authorList>
            <person name="ORTET P."/>
        </authorList>
    </citation>
    <scope>NUCLEOTIDE SEQUENCE [LARGE SCALE GENOMIC DNA]</scope>
    <source>
        <strain evidence="9 10">Viu22</strain>
    </source>
</reference>
<evidence type="ECO:0000259" key="8">
    <source>
        <dbReference type="Pfam" id="PF08281"/>
    </source>
</evidence>
<protein>
    <recommendedName>
        <fullName evidence="6">RNA polymerase sigma factor</fullName>
    </recommendedName>
</protein>
<evidence type="ECO:0000259" key="7">
    <source>
        <dbReference type="Pfam" id="PF04542"/>
    </source>
</evidence>
<keyword evidence="2 6" id="KW-0805">Transcription regulation</keyword>
<dbReference type="InterPro" id="IPR013325">
    <property type="entry name" value="RNA_pol_sigma_r2"/>
</dbReference>
<evidence type="ECO:0000256" key="2">
    <source>
        <dbReference type="ARBA" id="ARBA00023015"/>
    </source>
</evidence>
<dbReference type="InterPro" id="IPR000838">
    <property type="entry name" value="RNA_pol_sigma70_ECF_CS"/>
</dbReference>
<dbReference type="AlphaFoldDB" id="A0A3Q9IYN3"/>
<accession>A0A3Q9IYN3</accession>
<keyword evidence="5 6" id="KW-0804">Transcription</keyword>
<gene>
    <name evidence="9" type="primary">rpoE_2</name>
    <name evidence="9" type="ORF">CVS47_01917</name>
</gene>
<dbReference type="EMBL" id="CP031423">
    <property type="protein sequence ID" value="AZS37283.1"/>
    <property type="molecule type" value="Genomic_DNA"/>
</dbReference>
<dbReference type="PANTHER" id="PTHR43133:SF51">
    <property type="entry name" value="RNA POLYMERASE SIGMA FACTOR"/>
    <property type="match status" value="1"/>
</dbReference>
<dbReference type="NCBIfam" id="TIGR02937">
    <property type="entry name" value="sigma70-ECF"/>
    <property type="match status" value="1"/>
</dbReference>
<sequence length="200" mass="22357">MSSVGFRGVVVGQTQSEVNEALAAVSDHILVQRSVDGDPVAFGEIVRRHSSLMRAYVFRIVGSISEADDVVQEAFVVAWKQLPTLRDPSAVKAWLMRIASREAFGHIRRRPAEQPFEDYSRTTPVDAQPENVAVRNAQLRALSAALDKLSDDQRQAWLLREIAELSYTEIAEEMDIPPSTVRGILSRARASIAVQMEEWR</sequence>
<dbReference type="InterPro" id="IPR007627">
    <property type="entry name" value="RNA_pol_sigma70_r2"/>
</dbReference>
<dbReference type="SUPFAM" id="SSF88946">
    <property type="entry name" value="Sigma2 domain of RNA polymerase sigma factors"/>
    <property type="match status" value="1"/>
</dbReference>
<dbReference type="GO" id="GO:0003677">
    <property type="term" value="F:DNA binding"/>
    <property type="evidence" value="ECO:0007669"/>
    <property type="project" value="UniProtKB-KW"/>
</dbReference>
<dbReference type="InterPro" id="IPR013249">
    <property type="entry name" value="RNA_pol_sigma70_r4_t2"/>
</dbReference>
<dbReference type="InterPro" id="IPR013324">
    <property type="entry name" value="RNA_pol_sigma_r3/r4-like"/>
</dbReference>
<dbReference type="SUPFAM" id="SSF88659">
    <property type="entry name" value="Sigma3 and sigma4 domains of RNA polymerase sigma factors"/>
    <property type="match status" value="1"/>
</dbReference>
<dbReference type="GO" id="GO:0006950">
    <property type="term" value="P:response to stress"/>
    <property type="evidence" value="ECO:0007669"/>
    <property type="project" value="UniProtKB-ARBA"/>
</dbReference>
<evidence type="ECO:0000313" key="10">
    <source>
        <dbReference type="Proteomes" id="UP000276888"/>
    </source>
</evidence>
<feature type="domain" description="RNA polymerase sigma-70 region 2" evidence="7">
    <location>
        <begin position="45"/>
        <end position="110"/>
    </location>
</feature>
<organism evidence="9 10">
    <name type="scientific">Microbacterium lemovicicum</name>
    <dbReference type="NCBI Taxonomy" id="1072463"/>
    <lineage>
        <taxon>Bacteria</taxon>
        <taxon>Bacillati</taxon>
        <taxon>Actinomycetota</taxon>
        <taxon>Actinomycetes</taxon>
        <taxon>Micrococcales</taxon>
        <taxon>Microbacteriaceae</taxon>
        <taxon>Microbacterium</taxon>
    </lineage>
</organism>
<dbReference type="RefSeq" id="WP_127095861.1">
    <property type="nucleotide sequence ID" value="NZ_JBHTMW010000004.1"/>
</dbReference>
<evidence type="ECO:0000256" key="4">
    <source>
        <dbReference type="ARBA" id="ARBA00023125"/>
    </source>
</evidence>
<dbReference type="InterPro" id="IPR014284">
    <property type="entry name" value="RNA_pol_sigma-70_dom"/>
</dbReference>
<keyword evidence="3 6" id="KW-0731">Sigma factor</keyword>
<dbReference type="PANTHER" id="PTHR43133">
    <property type="entry name" value="RNA POLYMERASE ECF-TYPE SIGMA FACTO"/>
    <property type="match status" value="1"/>
</dbReference>
<evidence type="ECO:0000313" key="9">
    <source>
        <dbReference type="EMBL" id="AZS37283.1"/>
    </source>
</evidence>
<dbReference type="Proteomes" id="UP000276888">
    <property type="component" value="Chromosome"/>
</dbReference>
<dbReference type="PROSITE" id="PS01063">
    <property type="entry name" value="SIGMA70_ECF"/>
    <property type="match status" value="1"/>
</dbReference>
<dbReference type="GO" id="GO:0006352">
    <property type="term" value="P:DNA-templated transcription initiation"/>
    <property type="evidence" value="ECO:0007669"/>
    <property type="project" value="InterPro"/>
</dbReference>
<dbReference type="Pfam" id="PF08281">
    <property type="entry name" value="Sigma70_r4_2"/>
    <property type="match status" value="1"/>
</dbReference>